<evidence type="ECO:0000256" key="7">
    <source>
        <dbReference type="RuleBase" id="RU003879"/>
    </source>
</evidence>
<evidence type="ECO:0000256" key="3">
    <source>
        <dbReference type="ARBA" id="ARBA00022475"/>
    </source>
</evidence>
<evidence type="ECO:0000256" key="4">
    <source>
        <dbReference type="ARBA" id="ARBA00022692"/>
    </source>
</evidence>
<dbReference type="PANTHER" id="PTHR30558">
    <property type="entry name" value="EXBD MEMBRANE COMPONENT OF PMF-DRIVEN MACROMOLECULE IMPORT SYSTEM"/>
    <property type="match status" value="1"/>
</dbReference>
<comment type="subcellular location">
    <subcellularLocation>
        <location evidence="1">Cell membrane</location>
        <topology evidence="1">Single-pass membrane protein</topology>
    </subcellularLocation>
    <subcellularLocation>
        <location evidence="7">Cell membrane</location>
        <topology evidence="7">Single-pass type II membrane protein</topology>
    </subcellularLocation>
</comment>
<keyword evidence="6 8" id="KW-0472">Membrane</keyword>
<dbReference type="GO" id="GO:0022857">
    <property type="term" value="F:transmembrane transporter activity"/>
    <property type="evidence" value="ECO:0007669"/>
    <property type="project" value="InterPro"/>
</dbReference>
<keyword evidence="7" id="KW-0813">Transport</keyword>
<comment type="similarity">
    <text evidence="2 7">Belongs to the ExbD/TolR family.</text>
</comment>
<dbReference type="Gene3D" id="3.30.420.270">
    <property type="match status" value="1"/>
</dbReference>
<keyword evidence="5 8" id="KW-1133">Transmembrane helix</keyword>
<dbReference type="RefSeq" id="WP_005998299.1">
    <property type="nucleotide sequence ID" value="NZ_AAEW02000003.1"/>
</dbReference>
<proteinExistence type="inferred from homology"/>
<dbReference type="GO" id="GO:0015031">
    <property type="term" value="P:protein transport"/>
    <property type="evidence" value="ECO:0007669"/>
    <property type="project" value="UniProtKB-KW"/>
</dbReference>
<evidence type="ECO:0000256" key="2">
    <source>
        <dbReference type="ARBA" id="ARBA00005811"/>
    </source>
</evidence>
<dbReference type="Pfam" id="PF02472">
    <property type="entry name" value="ExbD"/>
    <property type="match status" value="1"/>
</dbReference>
<evidence type="ECO:0000256" key="6">
    <source>
        <dbReference type="ARBA" id="ARBA00023136"/>
    </source>
</evidence>
<dbReference type="InterPro" id="IPR003400">
    <property type="entry name" value="ExbD"/>
</dbReference>
<dbReference type="PANTHER" id="PTHR30558:SF7">
    <property type="entry name" value="TOL-PAL SYSTEM PROTEIN TOLR"/>
    <property type="match status" value="1"/>
</dbReference>
<keyword evidence="3" id="KW-1003">Cell membrane</keyword>
<comment type="caution">
    <text evidence="9">The sequence shown here is derived from an EMBL/GenBank/DDBJ whole genome shotgun (WGS) entry which is preliminary data.</text>
</comment>
<evidence type="ECO:0000313" key="9">
    <source>
        <dbReference type="EMBL" id="EAT16835.1"/>
    </source>
</evidence>
<sequence length="136" mass="15319">MNNDFTTDQEISQINMTPFVDIVLVLLIVFMATASFITQQALELNLPKAQTAASLSETDPHVTISIDRRGLLYVDDKQVKRRELVAHLEQANSEWPVLVRSDAGARYGLVVEVIDLCKRHGFFTFALESQDDEPNL</sequence>
<keyword evidence="4 7" id="KW-0812">Transmembrane</keyword>
<keyword evidence="7" id="KW-0653">Protein transport</keyword>
<dbReference type="GO" id="GO:0005886">
    <property type="term" value="C:plasma membrane"/>
    <property type="evidence" value="ECO:0007669"/>
    <property type="project" value="UniProtKB-SubCell"/>
</dbReference>
<dbReference type="Proteomes" id="UP000005695">
    <property type="component" value="Unassembled WGS sequence"/>
</dbReference>
<gene>
    <name evidence="9" type="ORF">Dace_2087</name>
</gene>
<reference evidence="9" key="1">
    <citation type="submission" date="2006-05" db="EMBL/GenBank/DDBJ databases">
        <title>Annotation of the draft genome assembly of Desulfuromonas acetoxidans DSM 684.</title>
        <authorList>
            <consortium name="US DOE Joint Genome Institute (JGI-ORNL)"/>
            <person name="Larimer F."/>
            <person name="Land M."/>
            <person name="Hauser L."/>
        </authorList>
    </citation>
    <scope>NUCLEOTIDE SEQUENCE [LARGE SCALE GENOMIC DNA]</scope>
    <source>
        <strain evidence="9">DSM 684</strain>
    </source>
</reference>
<organism evidence="9 10">
    <name type="scientific">Desulfuromonas acetoxidans (strain DSM 684 / 11070)</name>
    <dbReference type="NCBI Taxonomy" id="281689"/>
    <lineage>
        <taxon>Bacteria</taxon>
        <taxon>Pseudomonadati</taxon>
        <taxon>Thermodesulfobacteriota</taxon>
        <taxon>Desulfuromonadia</taxon>
        <taxon>Desulfuromonadales</taxon>
        <taxon>Desulfuromonadaceae</taxon>
        <taxon>Desulfuromonas</taxon>
    </lineage>
</organism>
<evidence type="ECO:0000256" key="1">
    <source>
        <dbReference type="ARBA" id="ARBA00004162"/>
    </source>
</evidence>
<dbReference type="OrthoDB" id="14324at2"/>
<feature type="transmembrane region" description="Helical" evidence="8">
    <location>
        <begin position="20"/>
        <end position="38"/>
    </location>
</feature>
<dbReference type="EMBL" id="AAEW02000003">
    <property type="protein sequence ID" value="EAT16835.1"/>
    <property type="molecule type" value="Genomic_DNA"/>
</dbReference>
<evidence type="ECO:0000256" key="5">
    <source>
        <dbReference type="ARBA" id="ARBA00022989"/>
    </source>
</evidence>
<accession>Q1K2P6</accession>
<evidence type="ECO:0000313" key="10">
    <source>
        <dbReference type="Proteomes" id="UP000005695"/>
    </source>
</evidence>
<name>Q1K2P6_DESA6</name>
<dbReference type="AlphaFoldDB" id="Q1K2P6"/>
<evidence type="ECO:0000256" key="8">
    <source>
        <dbReference type="SAM" id="Phobius"/>
    </source>
</evidence>
<keyword evidence="10" id="KW-1185">Reference proteome</keyword>
<reference evidence="9" key="2">
    <citation type="submission" date="2006-05" db="EMBL/GenBank/DDBJ databases">
        <title>Sequencing of the draft genome and assembly of Desulfuromonas acetoxidans DSM 684.</title>
        <authorList>
            <consortium name="US DOE Joint Genome Institute (JGI-PGF)"/>
            <person name="Copeland A."/>
            <person name="Lucas S."/>
            <person name="Lapidus A."/>
            <person name="Barry K."/>
            <person name="Detter J.C."/>
            <person name="Glavina del Rio T."/>
            <person name="Hammon N."/>
            <person name="Israni S."/>
            <person name="Dalin E."/>
            <person name="Tice H."/>
            <person name="Bruce D."/>
            <person name="Pitluck S."/>
            <person name="Richardson P."/>
        </authorList>
    </citation>
    <scope>NUCLEOTIDE SEQUENCE [LARGE SCALE GENOMIC DNA]</scope>
    <source>
        <strain evidence="9">DSM 684</strain>
    </source>
</reference>
<protein>
    <submittedName>
        <fullName evidence="9">Biopolymer transport protein ExbD/TolR</fullName>
    </submittedName>
</protein>